<proteinExistence type="predicted"/>
<organism evidence="1 3">
    <name type="scientific">Microbotryum silenes-dioicae</name>
    <dbReference type="NCBI Taxonomy" id="796604"/>
    <lineage>
        <taxon>Eukaryota</taxon>
        <taxon>Fungi</taxon>
        <taxon>Dikarya</taxon>
        <taxon>Basidiomycota</taxon>
        <taxon>Pucciniomycotina</taxon>
        <taxon>Microbotryomycetes</taxon>
        <taxon>Microbotryales</taxon>
        <taxon>Microbotryaceae</taxon>
        <taxon>Microbotryum</taxon>
    </lineage>
</organism>
<evidence type="ECO:0000313" key="1">
    <source>
        <dbReference type="EMBL" id="SGZ01164.1"/>
    </source>
</evidence>
<gene>
    <name evidence="1" type="primary">BQ5605_C033g11130</name>
    <name evidence="2" type="synonym">BQ5605_C044g12177</name>
    <name evidence="1" type="ORF">BQ5605_C033G11130</name>
    <name evidence="2" type="ORF">BQ5605_C044G12177</name>
</gene>
<sequence>MQQLKCTLHHLHGDGLRLFAQFAARCPKETETHVATPPTLKLLPVHIPTRER</sequence>
<evidence type="ECO:0000313" key="3">
    <source>
        <dbReference type="Proteomes" id="UP000249464"/>
    </source>
</evidence>
<dbReference type="Proteomes" id="UP000249464">
    <property type="component" value="Unassembled WGS sequence"/>
</dbReference>
<reference evidence="1 3" key="1">
    <citation type="submission" date="2016-11" db="EMBL/GenBank/DDBJ databases">
        <authorList>
            <person name="Jaros S."/>
            <person name="Januszkiewicz K."/>
            <person name="Wedrychowicz H."/>
        </authorList>
    </citation>
    <scope>NUCLEOTIDE SEQUENCE [LARGE SCALE GENOMIC DNA]</scope>
</reference>
<name>A0A2X0MGS4_9BASI</name>
<keyword evidence="3" id="KW-1185">Reference proteome</keyword>
<dbReference type="EMBL" id="FQNC01000114">
    <property type="protein sequence ID" value="SGZ31445.1"/>
    <property type="molecule type" value="Genomic_DNA"/>
</dbReference>
<evidence type="ECO:0000313" key="2">
    <source>
        <dbReference type="EMBL" id="SGZ31445.1"/>
    </source>
</evidence>
<protein>
    <submittedName>
        <fullName evidence="1">BQ5605_C033g11130 protein</fullName>
    </submittedName>
    <submittedName>
        <fullName evidence="2">BQ5605_C044g12177 protein</fullName>
    </submittedName>
</protein>
<dbReference type="AlphaFoldDB" id="A0A2X0MGS4"/>
<accession>A0A2X0MGS4</accession>
<dbReference type="EMBL" id="FQNC01000066">
    <property type="protein sequence ID" value="SGZ01164.1"/>
    <property type="molecule type" value="Genomic_DNA"/>
</dbReference>